<proteinExistence type="predicted"/>
<gene>
    <name evidence="4" type="ORF">ISP15_14705</name>
</gene>
<feature type="compositionally biased region" description="Low complexity" evidence="1">
    <location>
        <begin position="197"/>
        <end position="213"/>
    </location>
</feature>
<reference evidence="4 5" key="1">
    <citation type="submission" date="2020-10" db="EMBL/GenBank/DDBJ databases">
        <title>Phylogeny of dyella-like bacteria.</title>
        <authorList>
            <person name="Fu J."/>
        </authorList>
    </citation>
    <scope>NUCLEOTIDE SEQUENCE [LARGE SCALE GENOMIC DNA]</scope>
    <source>
        <strain evidence="4 5">JP1</strain>
    </source>
</reference>
<dbReference type="InterPro" id="IPR012347">
    <property type="entry name" value="Ferritin-like"/>
</dbReference>
<feature type="domain" description="DUF4142" evidence="3">
    <location>
        <begin position="39"/>
        <end position="174"/>
    </location>
</feature>
<dbReference type="InterPro" id="IPR025419">
    <property type="entry name" value="DUF4142"/>
</dbReference>
<dbReference type="PANTHER" id="PTHR38593:SF1">
    <property type="entry name" value="BLR2558 PROTEIN"/>
    <property type="match status" value="1"/>
</dbReference>
<keyword evidence="2" id="KW-0732">Signal</keyword>
<organism evidence="4 5">
    <name type="scientific">Dyella jejuensis</name>
    <dbReference type="NCBI Taxonomy" id="1432009"/>
    <lineage>
        <taxon>Bacteria</taxon>
        <taxon>Pseudomonadati</taxon>
        <taxon>Pseudomonadota</taxon>
        <taxon>Gammaproteobacteria</taxon>
        <taxon>Lysobacterales</taxon>
        <taxon>Rhodanobacteraceae</taxon>
        <taxon>Dyella</taxon>
    </lineage>
</organism>
<name>A0ABW8JKG7_9GAMM</name>
<dbReference type="EMBL" id="JADIKJ010000016">
    <property type="protein sequence ID" value="MFK2901590.1"/>
    <property type="molecule type" value="Genomic_DNA"/>
</dbReference>
<evidence type="ECO:0000256" key="1">
    <source>
        <dbReference type="SAM" id="MobiDB-lite"/>
    </source>
</evidence>
<evidence type="ECO:0000313" key="4">
    <source>
        <dbReference type="EMBL" id="MFK2901590.1"/>
    </source>
</evidence>
<protein>
    <submittedName>
        <fullName evidence="4">DUF4142 domain-containing protein</fullName>
    </submittedName>
</protein>
<comment type="caution">
    <text evidence="4">The sequence shown here is derived from an EMBL/GenBank/DDBJ whole genome shotgun (WGS) entry which is preliminary data.</text>
</comment>
<accession>A0ABW8JKG7</accession>
<evidence type="ECO:0000259" key="3">
    <source>
        <dbReference type="Pfam" id="PF13628"/>
    </source>
</evidence>
<dbReference type="PANTHER" id="PTHR38593">
    <property type="entry name" value="BLR2558 PROTEIN"/>
    <property type="match status" value="1"/>
</dbReference>
<sequence>MSNRNRYGTLAGAWLLAVASAGLVQAGTAAPGDGKLGDEDSSFLRQAAQDGMAMAQLGQLALQRSSDPKVKQLAQQLVDDQGKNSEQFKTLAQRKHVTLPTTLGADAQKQDKSLQAKQGSAFDEAWSKAVADDQKKTVKAFTQESKQAKDADVKQFAQDNVAALNRRMQTAQQLAEIPQARDQAMDDAMKAASSPMSTPTAGMSGASATTTPAEAGATSALRH</sequence>
<feature type="chain" id="PRO_5047071158" evidence="2">
    <location>
        <begin position="27"/>
        <end position="223"/>
    </location>
</feature>
<evidence type="ECO:0000256" key="2">
    <source>
        <dbReference type="SAM" id="SignalP"/>
    </source>
</evidence>
<feature type="signal peptide" evidence="2">
    <location>
        <begin position="1"/>
        <end position="26"/>
    </location>
</feature>
<evidence type="ECO:0000313" key="5">
    <source>
        <dbReference type="Proteomes" id="UP001620461"/>
    </source>
</evidence>
<dbReference type="Proteomes" id="UP001620461">
    <property type="component" value="Unassembled WGS sequence"/>
</dbReference>
<feature type="region of interest" description="Disordered" evidence="1">
    <location>
        <begin position="173"/>
        <end position="223"/>
    </location>
</feature>
<keyword evidence="5" id="KW-1185">Reference proteome</keyword>
<dbReference type="Pfam" id="PF13628">
    <property type="entry name" value="DUF4142"/>
    <property type="match status" value="1"/>
</dbReference>
<dbReference type="Gene3D" id="1.20.1260.10">
    <property type="match status" value="1"/>
</dbReference>
<dbReference type="RefSeq" id="WP_404548395.1">
    <property type="nucleotide sequence ID" value="NZ_JADIKJ010000016.1"/>
</dbReference>